<dbReference type="Pfam" id="PF04221">
    <property type="entry name" value="RelB"/>
    <property type="match status" value="1"/>
</dbReference>
<comment type="caution">
    <text evidence="1">The sequence shown here is derived from an EMBL/GenBank/DDBJ whole genome shotgun (WGS) entry which is preliminary data.</text>
</comment>
<evidence type="ECO:0000313" key="1">
    <source>
        <dbReference type="EMBL" id="MEE6716451.1"/>
    </source>
</evidence>
<accession>A0ABU7T1F1</accession>
<dbReference type="Gene3D" id="1.10.1220.10">
    <property type="entry name" value="Met repressor-like"/>
    <property type="match status" value="1"/>
</dbReference>
<protein>
    <submittedName>
        <fullName evidence="1">Type II toxin-antitoxin system RelB/DinJ family antitoxin</fullName>
    </submittedName>
</protein>
<dbReference type="InterPro" id="IPR007337">
    <property type="entry name" value="RelB/DinJ"/>
</dbReference>
<proteinExistence type="predicted"/>
<reference evidence="1 2" key="1">
    <citation type="submission" date="2023-02" db="EMBL/GenBank/DDBJ databases">
        <title>The predominant lactic acid bacteria and yeasts involved in the spontaneous fermentation of millet during the production of the traditional porridge Hausa koko in Ghana.</title>
        <authorList>
            <person name="Atter A."/>
            <person name="Diaz M."/>
        </authorList>
    </citation>
    <scope>NUCLEOTIDE SEQUENCE [LARGE SCALE GENOMIC DNA]</scope>
    <source>
        <strain evidence="1 2">FI11640</strain>
    </source>
</reference>
<keyword evidence="2" id="KW-1185">Reference proteome</keyword>
<organism evidence="1 2">
    <name type="scientific">Schleiferilactobacillus harbinensis</name>
    <dbReference type="NCBI Taxonomy" id="304207"/>
    <lineage>
        <taxon>Bacteria</taxon>
        <taxon>Bacillati</taxon>
        <taxon>Bacillota</taxon>
        <taxon>Bacilli</taxon>
        <taxon>Lactobacillales</taxon>
        <taxon>Lactobacillaceae</taxon>
        <taxon>Schleiferilactobacillus</taxon>
    </lineage>
</organism>
<name>A0ABU7T1F1_9LACO</name>
<evidence type="ECO:0000313" key="2">
    <source>
        <dbReference type="Proteomes" id="UP001330016"/>
    </source>
</evidence>
<dbReference type="EMBL" id="JAQSGK010000035">
    <property type="protein sequence ID" value="MEE6716451.1"/>
    <property type="molecule type" value="Genomic_DNA"/>
</dbReference>
<gene>
    <name evidence="1" type="ORF">PS435_11330</name>
</gene>
<dbReference type="InterPro" id="IPR013321">
    <property type="entry name" value="Arc_rbn_hlx_hlx"/>
</dbReference>
<dbReference type="Proteomes" id="UP001330016">
    <property type="component" value="Unassembled WGS sequence"/>
</dbReference>
<sequence>MAARKRRVTADVDEDIMQQANKVLNIVGLKSATVVQVLFSRIAATGGIPFPIVLTAEEKKQLRQEAKDQSDQ</sequence>
<dbReference type="RefSeq" id="WP_331244111.1">
    <property type="nucleotide sequence ID" value="NZ_JAQSGJ010000035.1"/>
</dbReference>